<organism evidence="11 12">
    <name type="scientific">Lepeophtheirus salmonis</name>
    <name type="common">Salmon louse</name>
    <name type="synonym">Caligus salmonis</name>
    <dbReference type="NCBI Taxonomy" id="72036"/>
    <lineage>
        <taxon>Eukaryota</taxon>
        <taxon>Metazoa</taxon>
        <taxon>Ecdysozoa</taxon>
        <taxon>Arthropoda</taxon>
        <taxon>Crustacea</taxon>
        <taxon>Multicrustacea</taxon>
        <taxon>Hexanauplia</taxon>
        <taxon>Copepoda</taxon>
        <taxon>Siphonostomatoida</taxon>
        <taxon>Caligidae</taxon>
        <taxon>Lepeophtheirus</taxon>
    </lineage>
</organism>
<dbReference type="AlphaFoldDB" id="A0A7R8CQE3"/>
<dbReference type="GO" id="GO:0016020">
    <property type="term" value="C:membrane"/>
    <property type="evidence" value="ECO:0007669"/>
    <property type="project" value="UniProtKB-SubCell"/>
</dbReference>
<feature type="compositionally biased region" description="Low complexity" evidence="9">
    <location>
        <begin position="233"/>
        <end position="243"/>
    </location>
</feature>
<proteinExistence type="predicted"/>
<evidence type="ECO:0000256" key="2">
    <source>
        <dbReference type="ARBA" id="ARBA00004496"/>
    </source>
</evidence>
<feature type="region of interest" description="Disordered" evidence="9">
    <location>
        <begin position="233"/>
        <end position="280"/>
    </location>
</feature>
<keyword evidence="5 10" id="KW-1133">Transmembrane helix</keyword>
<evidence type="ECO:0000313" key="11">
    <source>
        <dbReference type="EMBL" id="CAF2894445.1"/>
    </source>
</evidence>
<keyword evidence="12" id="KW-1185">Reference proteome</keyword>
<keyword evidence="6 8" id="KW-0175">Coiled coil</keyword>
<dbReference type="InterPro" id="IPR008677">
    <property type="entry name" value="MRVI1"/>
</dbReference>
<dbReference type="EMBL" id="HG994582">
    <property type="protein sequence ID" value="CAF2894445.1"/>
    <property type="molecule type" value="Genomic_DNA"/>
</dbReference>
<evidence type="ECO:0000256" key="7">
    <source>
        <dbReference type="ARBA" id="ARBA00023136"/>
    </source>
</evidence>
<reference evidence="11" key="1">
    <citation type="submission" date="2021-02" db="EMBL/GenBank/DDBJ databases">
        <authorList>
            <person name="Bekaert M."/>
        </authorList>
    </citation>
    <scope>NUCLEOTIDE SEQUENCE</scope>
    <source>
        <strain evidence="11">IoA-00</strain>
    </source>
</reference>
<sequence>MRCRKRSSSVGEVLGIGEFNAAAINLNRTTPGLYEVFVALKEKESTENLSDQDIESKFTSLSLAFKTDKLTLSNRLELQQRHRDTAERNIEEEIKDLKNAIGGLNRLCNDTETRDVLQRLTQQVDVLRQSSSRVSSAAEVYGAVQQEARIARAIEVMLLHVDNLKRLYEKEHSELEETRRILADHNLSHHEKGRTPSGLPSPDTLLDSSKFVVLPANDISSKSGRMRSVSVINNHSTESNESTSKLRRASYTAVSSTQKSPETLSASPPDNSRPRSPTTSIMLHKGQASRKIGVISGGFRKTSHSRTLKSENSIFSPIAEEGKEYELNGSKISTDAENDIINNNTAVKIKKKVSLVEDPSHRARTRLYWRSKSTIETSLSSSMTYSSSSNDEDAALLEEIDQLAIKRDSSPTRSNFRLKHHLSNIRKKSIIQNVMDWYRDFSWPWDWEETVLGFRYCLTGILLFAAFCFLGDDIFRSKWCKWRRIHFHRE</sequence>
<evidence type="ECO:0000313" key="12">
    <source>
        <dbReference type="Proteomes" id="UP000675881"/>
    </source>
</evidence>
<accession>A0A7R8CQE3</accession>
<keyword evidence="3" id="KW-0963">Cytoplasm</keyword>
<feature type="transmembrane region" description="Helical" evidence="10">
    <location>
        <begin position="453"/>
        <end position="475"/>
    </location>
</feature>
<feature type="coiled-coil region" evidence="8">
    <location>
        <begin position="76"/>
        <end position="107"/>
    </location>
</feature>
<keyword evidence="7 10" id="KW-0472">Membrane</keyword>
<evidence type="ECO:0000256" key="1">
    <source>
        <dbReference type="ARBA" id="ARBA00004167"/>
    </source>
</evidence>
<dbReference type="OrthoDB" id="10062605at2759"/>
<evidence type="ECO:0000256" key="10">
    <source>
        <dbReference type="SAM" id="Phobius"/>
    </source>
</evidence>
<dbReference type="PANTHER" id="PTHR15352:SF1">
    <property type="entry name" value="KASH5-LIKE COILED-COIL DOMAIN-CONTAINING PROTEIN"/>
    <property type="match status" value="1"/>
</dbReference>
<gene>
    <name evidence="11" type="ORF">LSAA_7363</name>
</gene>
<evidence type="ECO:0000256" key="5">
    <source>
        <dbReference type="ARBA" id="ARBA00022989"/>
    </source>
</evidence>
<name>A0A7R8CQE3_LEPSM</name>
<protein>
    <submittedName>
        <fullName evidence="11">(salmon louse) hypothetical protein</fullName>
    </submittedName>
</protein>
<evidence type="ECO:0000256" key="9">
    <source>
        <dbReference type="SAM" id="MobiDB-lite"/>
    </source>
</evidence>
<evidence type="ECO:0000256" key="8">
    <source>
        <dbReference type="SAM" id="Coils"/>
    </source>
</evidence>
<evidence type="ECO:0000256" key="4">
    <source>
        <dbReference type="ARBA" id="ARBA00022692"/>
    </source>
</evidence>
<evidence type="ECO:0000256" key="3">
    <source>
        <dbReference type="ARBA" id="ARBA00022490"/>
    </source>
</evidence>
<dbReference type="Pfam" id="PF05781">
    <property type="entry name" value="MRVI1"/>
    <property type="match status" value="1"/>
</dbReference>
<dbReference type="GO" id="GO:0005737">
    <property type="term" value="C:cytoplasm"/>
    <property type="evidence" value="ECO:0007669"/>
    <property type="project" value="UniProtKB-SubCell"/>
</dbReference>
<evidence type="ECO:0000256" key="6">
    <source>
        <dbReference type="ARBA" id="ARBA00023054"/>
    </source>
</evidence>
<dbReference type="PANTHER" id="PTHR15352">
    <property type="entry name" value="LYMPHOID-RESTRICTED MEMBRANE PROTEIN, JAW1"/>
    <property type="match status" value="1"/>
</dbReference>
<dbReference type="Proteomes" id="UP000675881">
    <property type="component" value="Chromosome 3"/>
</dbReference>
<feature type="compositionally biased region" description="Polar residues" evidence="9">
    <location>
        <begin position="252"/>
        <end position="280"/>
    </location>
</feature>
<comment type="subcellular location">
    <subcellularLocation>
        <location evidence="2">Cytoplasm</location>
    </subcellularLocation>
    <subcellularLocation>
        <location evidence="1">Membrane</location>
        <topology evidence="1">Single-pass membrane protein</topology>
    </subcellularLocation>
</comment>
<keyword evidence="4 10" id="KW-0812">Transmembrane</keyword>